<organism evidence="1 2">
    <name type="scientific">Callosobruchus maculatus</name>
    <name type="common">Southern cowpea weevil</name>
    <name type="synonym">Pulse bruchid</name>
    <dbReference type="NCBI Taxonomy" id="64391"/>
    <lineage>
        <taxon>Eukaryota</taxon>
        <taxon>Metazoa</taxon>
        <taxon>Ecdysozoa</taxon>
        <taxon>Arthropoda</taxon>
        <taxon>Hexapoda</taxon>
        <taxon>Insecta</taxon>
        <taxon>Pterygota</taxon>
        <taxon>Neoptera</taxon>
        <taxon>Endopterygota</taxon>
        <taxon>Coleoptera</taxon>
        <taxon>Polyphaga</taxon>
        <taxon>Cucujiformia</taxon>
        <taxon>Chrysomeloidea</taxon>
        <taxon>Chrysomelidae</taxon>
        <taxon>Bruchinae</taxon>
        <taxon>Bruchini</taxon>
        <taxon>Callosobruchus</taxon>
    </lineage>
</organism>
<dbReference type="Gene3D" id="3.30.420.40">
    <property type="match status" value="2"/>
</dbReference>
<evidence type="ECO:0000313" key="2">
    <source>
        <dbReference type="Proteomes" id="UP000410492"/>
    </source>
</evidence>
<name>A0A653BKP3_CALMS</name>
<evidence type="ECO:0000313" key="1">
    <source>
        <dbReference type="EMBL" id="VEN36044.1"/>
    </source>
</evidence>
<protein>
    <submittedName>
        <fullName evidence="1">Uncharacterized protein</fullName>
    </submittedName>
</protein>
<sequence>MTEIAIASGRAFLGLDLSSQTKVYEKQAVRFQKEANSAMLGAGYQAEYGLMKPSMSYGGMMSNLPEPELACEPPYDAAEVYTPMVERYRSTVKELTEKLF</sequence>
<dbReference type="OrthoDB" id="1728974at2759"/>
<keyword evidence="2" id="KW-1185">Reference proteome</keyword>
<gene>
    <name evidence="1" type="ORF">CALMAC_LOCUS1771</name>
</gene>
<accession>A0A653BKP3</accession>
<dbReference type="EMBL" id="CAACVG010002094">
    <property type="protein sequence ID" value="VEN36044.1"/>
    <property type="molecule type" value="Genomic_DNA"/>
</dbReference>
<dbReference type="AlphaFoldDB" id="A0A653BKP3"/>
<dbReference type="Proteomes" id="UP000410492">
    <property type="component" value="Unassembled WGS sequence"/>
</dbReference>
<reference evidence="1 2" key="1">
    <citation type="submission" date="2019-01" db="EMBL/GenBank/DDBJ databases">
        <authorList>
            <person name="Sayadi A."/>
        </authorList>
    </citation>
    <scope>NUCLEOTIDE SEQUENCE [LARGE SCALE GENOMIC DNA]</scope>
</reference>
<proteinExistence type="predicted"/>